<dbReference type="EMBL" id="CAJQZP010001579">
    <property type="protein sequence ID" value="CAG5055510.1"/>
    <property type="molecule type" value="Genomic_DNA"/>
</dbReference>
<dbReference type="GO" id="GO:0005667">
    <property type="term" value="C:transcription regulator complex"/>
    <property type="evidence" value="ECO:0007669"/>
    <property type="project" value="TreeGrafter"/>
</dbReference>
<feature type="compositionally biased region" description="Polar residues" evidence="1">
    <location>
        <begin position="112"/>
        <end position="135"/>
    </location>
</feature>
<dbReference type="GO" id="GO:0005634">
    <property type="term" value="C:nucleus"/>
    <property type="evidence" value="ECO:0007669"/>
    <property type="project" value="TreeGrafter"/>
</dbReference>
<dbReference type="AlphaFoldDB" id="A0A8S3YC09"/>
<dbReference type="InterPro" id="IPR006578">
    <property type="entry name" value="MADF-dom"/>
</dbReference>
<dbReference type="PANTHER" id="PTHR12243:SF67">
    <property type="entry name" value="COREPRESSOR OF PANGOLIN, ISOFORM A-RELATED"/>
    <property type="match status" value="1"/>
</dbReference>
<protein>
    <submittedName>
        <fullName evidence="3">(apollo) hypothetical protein</fullName>
    </submittedName>
</protein>
<dbReference type="Pfam" id="PF10545">
    <property type="entry name" value="MADF_DNA_bdg"/>
    <property type="match status" value="1"/>
</dbReference>
<accession>A0A8S3YC09</accession>
<evidence type="ECO:0000313" key="4">
    <source>
        <dbReference type="Proteomes" id="UP000691718"/>
    </source>
</evidence>
<feature type="region of interest" description="Disordered" evidence="1">
    <location>
        <begin position="99"/>
        <end position="166"/>
    </location>
</feature>
<dbReference type="GO" id="GO:0006357">
    <property type="term" value="P:regulation of transcription by RNA polymerase II"/>
    <property type="evidence" value="ECO:0007669"/>
    <property type="project" value="TreeGrafter"/>
</dbReference>
<keyword evidence="4" id="KW-1185">Reference proteome</keyword>
<dbReference type="Proteomes" id="UP000691718">
    <property type="component" value="Unassembled WGS sequence"/>
</dbReference>
<sequence>MQREKLIEEVRKYPYLYDLSDAKYSNSIKKDEAWKQISVTLKQSESECKKTWLNLRESHRRAMKKRKTKSGQAAPTTKKWTFEDEMSFLVPHYKERNTISSVDYDDDSDSSFLGNDDSQNSINIIQSPENSQPETSALSPRPKSSASSVTSKTSKKKLKAIQRHKL</sequence>
<dbReference type="SMART" id="SM00595">
    <property type="entry name" value="MADF"/>
    <property type="match status" value="1"/>
</dbReference>
<feature type="compositionally biased region" description="Low complexity" evidence="1">
    <location>
        <begin position="136"/>
        <end position="152"/>
    </location>
</feature>
<dbReference type="OrthoDB" id="8062432at2759"/>
<organism evidence="3 4">
    <name type="scientific">Parnassius apollo</name>
    <name type="common">Apollo butterfly</name>
    <name type="synonym">Papilio apollo</name>
    <dbReference type="NCBI Taxonomy" id="110799"/>
    <lineage>
        <taxon>Eukaryota</taxon>
        <taxon>Metazoa</taxon>
        <taxon>Ecdysozoa</taxon>
        <taxon>Arthropoda</taxon>
        <taxon>Hexapoda</taxon>
        <taxon>Insecta</taxon>
        <taxon>Pterygota</taxon>
        <taxon>Neoptera</taxon>
        <taxon>Endopterygota</taxon>
        <taxon>Lepidoptera</taxon>
        <taxon>Glossata</taxon>
        <taxon>Ditrysia</taxon>
        <taxon>Papilionoidea</taxon>
        <taxon>Papilionidae</taxon>
        <taxon>Parnassiinae</taxon>
        <taxon>Parnassini</taxon>
        <taxon>Parnassius</taxon>
        <taxon>Parnassius</taxon>
    </lineage>
</organism>
<dbReference type="InterPro" id="IPR039353">
    <property type="entry name" value="TF_Adf1"/>
</dbReference>
<comment type="caution">
    <text evidence="3">The sequence shown here is derived from an EMBL/GenBank/DDBJ whole genome shotgun (WGS) entry which is preliminary data.</text>
</comment>
<gene>
    <name evidence="3" type="ORF">PAPOLLO_LOCUS26311</name>
</gene>
<dbReference type="PANTHER" id="PTHR12243">
    <property type="entry name" value="MADF DOMAIN TRANSCRIPTION FACTOR"/>
    <property type="match status" value="1"/>
</dbReference>
<evidence type="ECO:0000313" key="3">
    <source>
        <dbReference type="EMBL" id="CAG5055510.1"/>
    </source>
</evidence>
<name>A0A8S3YC09_PARAO</name>
<proteinExistence type="predicted"/>
<reference evidence="3" key="1">
    <citation type="submission" date="2021-04" db="EMBL/GenBank/DDBJ databases">
        <authorList>
            <person name="Tunstrom K."/>
        </authorList>
    </citation>
    <scope>NUCLEOTIDE SEQUENCE</scope>
</reference>
<feature type="compositionally biased region" description="Basic residues" evidence="1">
    <location>
        <begin position="153"/>
        <end position="166"/>
    </location>
</feature>
<evidence type="ECO:0000256" key="1">
    <source>
        <dbReference type="SAM" id="MobiDB-lite"/>
    </source>
</evidence>
<dbReference type="PROSITE" id="PS51029">
    <property type="entry name" value="MADF"/>
    <property type="match status" value="1"/>
</dbReference>
<feature type="domain" description="MADF" evidence="2">
    <location>
        <begin position="5"/>
        <end position="94"/>
    </location>
</feature>
<evidence type="ECO:0000259" key="2">
    <source>
        <dbReference type="PROSITE" id="PS51029"/>
    </source>
</evidence>